<organism evidence="1 2">
    <name type="scientific">Xyrichtys novacula</name>
    <name type="common">Pearly razorfish</name>
    <name type="synonym">Hemipteronotus novacula</name>
    <dbReference type="NCBI Taxonomy" id="13765"/>
    <lineage>
        <taxon>Eukaryota</taxon>
        <taxon>Metazoa</taxon>
        <taxon>Chordata</taxon>
        <taxon>Craniata</taxon>
        <taxon>Vertebrata</taxon>
        <taxon>Euteleostomi</taxon>
        <taxon>Actinopterygii</taxon>
        <taxon>Neopterygii</taxon>
        <taxon>Teleostei</taxon>
        <taxon>Neoteleostei</taxon>
        <taxon>Acanthomorphata</taxon>
        <taxon>Eupercaria</taxon>
        <taxon>Labriformes</taxon>
        <taxon>Labridae</taxon>
        <taxon>Xyrichtys</taxon>
    </lineage>
</organism>
<dbReference type="EMBL" id="OY660869">
    <property type="protein sequence ID" value="CAJ1058491.1"/>
    <property type="molecule type" value="Genomic_DNA"/>
</dbReference>
<name>A0AAV1FAV7_XYRNO</name>
<evidence type="ECO:0000313" key="1">
    <source>
        <dbReference type="EMBL" id="CAJ1058491.1"/>
    </source>
</evidence>
<dbReference type="PANTHER" id="PTHR14652:SF2">
    <property type="entry name" value="TYPE 2 DNA TOPOISOMERASE 6 SUBUNIT B-LIKE"/>
    <property type="match status" value="1"/>
</dbReference>
<evidence type="ECO:0000313" key="2">
    <source>
        <dbReference type="Proteomes" id="UP001178508"/>
    </source>
</evidence>
<proteinExistence type="predicted"/>
<accession>A0AAV1FAV7</accession>
<sequence>MLGEVKQVLRLVMSVSKHKQQHDVKTTGGLLVLLWADTREDSLQTWKCTVAAAGPWCAGIQIEDLEPDLKESMIHCDWSCPHPDPEELCVLTELYGTLRLLLSFQMTDTTLISSDWCARIETFLHLFSLTNARITIYLKIKLKHKSFQREFRGKIKRRVSWAGRPPAVLDITCVTQPPEWVKKGCWCLGGHPVCGGQIPLSIPPEAMNQGLFGELSFQPVTLLSPCVLQYPHLTTQLTHIRISFVDFGPSIFQNLPAHLDCQDLGLDSLHCSSFKELVHCGETVYTVKQENCKVEERESDLPAVQQSLLLLLFLQHSDPFTCQLSDIVANEALIEHHLEDILNNNRQAVTTALQTELRSALKAQKHRQRQQEKLRSASAVIASASISIMRCSSNMDFRNACLNCMKVSDTHDLSTLVCKTLRRVTSLKFVSRSGCYTDQMDEHLESDEPTRTEI</sequence>
<dbReference type="GO" id="GO:0042138">
    <property type="term" value="P:meiotic DNA double-strand break formation"/>
    <property type="evidence" value="ECO:0007669"/>
    <property type="project" value="InterPro"/>
</dbReference>
<dbReference type="Pfam" id="PF15091">
    <property type="entry name" value="DUF4554"/>
    <property type="match status" value="1"/>
</dbReference>
<protein>
    <submittedName>
        <fullName evidence="1">DUF4554 domain-containing protein isoform X1</fullName>
    </submittedName>
</protein>
<dbReference type="Proteomes" id="UP001178508">
    <property type="component" value="Chromosome 6"/>
</dbReference>
<dbReference type="InterPro" id="IPR028040">
    <property type="entry name" value="TopoVIB-like"/>
</dbReference>
<dbReference type="AlphaFoldDB" id="A0AAV1FAV7"/>
<keyword evidence="2" id="KW-1185">Reference proteome</keyword>
<reference evidence="1" key="1">
    <citation type="submission" date="2023-08" db="EMBL/GenBank/DDBJ databases">
        <authorList>
            <person name="Alioto T."/>
            <person name="Alioto T."/>
            <person name="Gomez Garrido J."/>
        </authorList>
    </citation>
    <scope>NUCLEOTIDE SEQUENCE</scope>
</reference>
<dbReference type="PANTHER" id="PTHR14652">
    <property type="entry name" value="TYPE 2 DNA TOPOISOMERASE 6 SUBUNIT B-LIKE"/>
    <property type="match status" value="1"/>
</dbReference>
<gene>
    <name evidence="1" type="ORF">XNOV1_A020142</name>
</gene>